<dbReference type="EMBL" id="CM023481">
    <property type="protein sequence ID" value="KAH6944109.1"/>
    <property type="molecule type" value="Genomic_DNA"/>
</dbReference>
<dbReference type="Proteomes" id="UP000821845">
    <property type="component" value="Chromosome 1"/>
</dbReference>
<evidence type="ECO:0000313" key="1">
    <source>
        <dbReference type="EMBL" id="KAH6944109.1"/>
    </source>
</evidence>
<protein>
    <submittedName>
        <fullName evidence="1">Uncharacterized protein</fullName>
    </submittedName>
</protein>
<gene>
    <name evidence="1" type="ORF">HPB50_001925</name>
</gene>
<reference evidence="1" key="1">
    <citation type="submission" date="2020-05" db="EMBL/GenBank/DDBJ databases">
        <title>Large-scale comparative analyses of tick genomes elucidate their genetic diversity and vector capacities.</title>
        <authorList>
            <person name="Jia N."/>
            <person name="Wang J."/>
            <person name="Shi W."/>
            <person name="Du L."/>
            <person name="Sun Y."/>
            <person name="Zhan W."/>
            <person name="Jiang J."/>
            <person name="Wang Q."/>
            <person name="Zhang B."/>
            <person name="Ji P."/>
            <person name="Sakyi L.B."/>
            <person name="Cui X."/>
            <person name="Yuan T."/>
            <person name="Jiang B."/>
            <person name="Yang W."/>
            <person name="Lam T.T.-Y."/>
            <person name="Chang Q."/>
            <person name="Ding S."/>
            <person name="Wang X."/>
            <person name="Zhu J."/>
            <person name="Ruan X."/>
            <person name="Zhao L."/>
            <person name="Wei J."/>
            <person name="Que T."/>
            <person name="Du C."/>
            <person name="Cheng J."/>
            <person name="Dai P."/>
            <person name="Han X."/>
            <person name="Huang E."/>
            <person name="Gao Y."/>
            <person name="Liu J."/>
            <person name="Shao H."/>
            <person name="Ye R."/>
            <person name="Li L."/>
            <person name="Wei W."/>
            <person name="Wang X."/>
            <person name="Wang C."/>
            <person name="Yang T."/>
            <person name="Huo Q."/>
            <person name="Li W."/>
            <person name="Guo W."/>
            <person name="Chen H."/>
            <person name="Zhou L."/>
            <person name="Ni X."/>
            <person name="Tian J."/>
            <person name="Zhou Y."/>
            <person name="Sheng Y."/>
            <person name="Liu T."/>
            <person name="Pan Y."/>
            <person name="Xia L."/>
            <person name="Li J."/>
            <person name="Zhao F."/>
            <person name="Cao W."/>
        </authorList>
    </citation>
    <scope>NUCLEOTIDE SEQUENCE</scope>
    <source>
        <strain evidence="1">Hyas-2018</strain>
    </source>
</reference>
<evidence type="ECO:0000313" key="2">
    <source>
        <dbReference type="Proteomes" id="UP000821845"/>
    </source>
</evidence>
<keyword evidence="2" id="KW-1185">Reference proteome</keyword>
<comment type="caution">
    <text evidence="1">The sequence shown here is derived from an EMBL/GenBank/DDBJ whole genome shotgun (WGS) entry which is preliminary data.</text>
</comment>
<proteinExistence type="predicted"/>
<organism evidence="1 2">
    <name type="scientific">Hyalomma asiaticum</name>
    <name type="common">Tick</name>
    <dbReference type="NCBI Taxonomy" id="266040"/>
    <lineage>
        <taxon>Eukaryota</taxon>
        <taxon>Metazoa</taxon>
        <taxon>Ecdysozoa</taxon>
        <taxon>Arthropoda</taxon>
        <taxon>Chelicerata</taxon>
        <taxon>Arachnida</taxon>
        <taxon>Acari</taxon>
        <taxon>Parasitiformes</taxon>
        <taxon>Ixodida</taxon>
        <taxon>Ixodoidea</taxon>
        <taxon>Ixodidae</taxon>
        <taxon>Hyalomminae</taxon>
        <taxon>Hyalomma</taxon>
    </lineage>
</organism>
<sequence>MITDKLLHEDMPAAPGIGLLIGVDHLWKFLTGEVQRCKDNQGLAAINTTFGWTFQGPFGANTSFVVRANVCVLRISLDTTNNVEMTLQKFWELDAIRISEKSHNHKIEHLDTAKITKKGV</sequence>
<name>A0ACB7TGZ9_HYAAI</name>
<accession>A0ACB7TGZ9</accession>